<feature type="compositionally biased region" description="Low complexity" evidence="2">
    <location>
        <begin position="463"/>
        <end position="509"/>
    </location>
</feature>
<name>A0ABW0FIH8_9MICO</name>
<proteinExistence type="inferred from homology"/>
<feature type="compositionally biased region" description="Acidic residues" evidence="2">
    <location>
        <begin position="316"/>
        <end position="327"/>
    </location>
</feature>
<dbReference type="Pfam" id="PF00535">
    <property type="entry name" value="Glycos_transf_2"/>
    <property type="match status" value="1"/>
</dbReference>
<dbReference type="PANTHER" id="PTHR48090">
    <property type="entry name" value="UNDECAPRENYL-PHOSPHATE 4-DEOXY-4-FORMAMIDO-L-ARABINOSE TRANSFERASE-RELATED"/>
    <property type="match status" value="1"/>
</dbReference>
<comment type="caution">
    <text evidence="4">The sequence shown here is derived from an EMBL/GenBank/DDBJ whole genome shotgun (WGS) entry which is preliminary data.</text>
</comment>
<feature type="compositionally biased region" description="Basic and acidic residues" evidence="2">
    <location>
        <begin position="378"/>
        <end position="389"/>
    </location>
</feature>
<sequence length="641" mass="66035">MSAAGPLTAHRPERVAVVIPAKNEAERIEATIVAAREIQGVDLVVVVDDGSTDATSAVAMGADALVVRHKTNRGKAAAMATGAQMVAIREDAERADGGAGFSEELHAEPRSPGHTGPLPVIDGKDRTPRALLFVDADMESSVTTAQPLVDAVLGEGVDMAIALLPPQAGAGGMGIVVGTARRGILRATGWEATQPLSGTRCITRETWEACQPLAPGWGVETSLTIDALTGGFWVKEIETSLAHRATGKDLRGQLHRAAQLRDVVRALARRRHVLPDEPADDPTDEPAVLAAGTTGEFIGEPVIDSSGAEPAGTEPAEVEPAEVEPAEVEPSGGAATAAVTPESSVDPERSVTPEPIPAPEVNSESEPSGEPEPGVEPEPDRGTRAEAENRGGTVQPRPTSVRAVWPGAKRAPEPESAEEVNAWDLGPVEEAAPEEPSAPASGTTPGPESKPAPAANPVPVVPAPSTWTSPQSPISSTPTTSVPTSPSTPAAAPGAAATSPTDPASAPTTEQDSAVNRADRRRARLAALPVSGAFSDEETRALGDLDIESLDRRLRALPVAGEFAPDDVVYLAGIDLEALAARLEAAPVAERFSPEHAVIIASHLTVPGPELPSSIRPPLSGDEYASLVVHAAVEAENASDD</sequence>
<dbReference type="EC" id="2.4.-.-" evidence="4"/>
<dbReference type="EMBL" id="JBHSLN010000023">
    <property type="protein sequence ID" value="MFC5297899.1"/>
    <property type="molecule type" value="Genomic_DNA"/>
</dbReference>
<dbReference type="RefSeq" id="WP_226850438.1">
    <property type="nucleotide sequence ID" value="NZ_BAAAIR010000034.1"/>
</dbReference>
<feature type="compositionally biased region" description="Low complexity" evidence="2">
    <location>
        <begin position="428"/>
        <end position="441"/>
    </location>
</feature>
<feature type="compositionally biased region" description="Pro residues" evidence="2">
    <location>
        <begin position="448"/>
        <end position="462"/>
    </location>
</feature>
<evidence type="ECO:0000256" key="2">
    <source>
        <dbReference type="SAM" id="MobiDB-lite"/>
    </source>
</evidence>
<gene>
    <name evidence="4" type="ORF">ACFPK8_10285</name>
</gene>
<organism evidence="4 5">
    <name type="scientific">Brachybacterium tyrofermentans</name>
    <dbReference type="NCBI Taxonomy" id="47848"/>
    <lineage>
        <taxon>Bacteria</taxon>
        <taxon>Bacillati</taxon>
        <taxon>Actinomycetota</taxon>
        <taxon>Actinomycetes</taxon>
        <taxon>Micrococcales</taxon>
        <taxon>Dermabacteraceae</taxon>
        <taxon>Brachybacterium</taxon>
    </lineage>
</organism>
<dbReference type="GO" id="GO:0016757">
    <property type="term" value="F:glycosyltransferase activity"/>
    <property type="evidence" value="ECO:0007669"/>
    <property type="project" value="UniProtKB-KW"/>
</dbReference>
<keyword evidence="4" id="KW-0328">Glycosyltransferase</keyword>
<dbReference type="Gene3D" id="3.90.550.10">
    <property type="entry name" value="Spore Coat Polysaccharide Biosynthesis Protein SpsA, Chain A"/>
    <property type="match status" value="1"/>
</dbReference>
<dbReference type="PANTHER" id="PTHR48090:SF7">
    <property type="entry name" value="RFBJ PROTEIN"/>
    <property type="match status" value="1"/>
</dbReference>
<dbReference type="InterPro" id="IPR001173">
    <property type="entry name" value="Glyco_trans_2-like"/>
</dbReference>
<reference evidence="5" key="1">
    <citation type="journal article" date="2019" name="Int. J. Syst. Evol. Microbiol.">
        <title>The Global Catalogue of Microorganisms (GCM) 10K type strain sequencing project: providing services to taxonomists for standard genome sequencing and annotation.</title>
        <authorList>
            <consortium name="The Broad Institute Genomics Platform"/>
            <consortium name="The Broad Institute Genome Sequencing Center for Infectious Disease"/>
            <person name="Wu L."/>
            <person name="Ma J."/>
        </authorList>
    </citation>
    <scope>NUCLEOTIDE SEQUENCE [LARGE SCALE GENOMIC DNA]</scope>
    <source>
        <strain evidence="5">CGMCC 1.16455</strain>
    </source>
</reference>
<feature type="region of interest" description="Disordered" evidence="2">
    <location>
        <begin position="103"/>
        <end position="122"/>
    </location>
</feature>
<evidence type="ECO:0000313" key="5">
    <source>
        <dbReference type="Proteomes" id="UP001595937"/>
    </source>
</evidence>
<dbReference type="GeneID" id="303297119"/>
<feature type="domain" description="Glycosyltransferase 2-like" evidence="3">
    <location>
        <begin position="17"/>
        <end position="85"/>
    </location>
</feature>
<dbReference type="Proteomes" id="UP001595937">
    <property type="component" value="Unassembled WGS sequence"/>
</dbReference>
<keyword evidence="5" id="KW-1185">Reference proteome</keyword>
<evidence type="ECO:0000256" key="1">
    <source>
        <dbReference type="ARBA" id="ARBA00006739"/>
    </source>
</evidence>
<comment type="similarity">
    <text evidence="1">Belongs to the glycosyltransferase 2 family.</text>
</comment>
<evidence type="ECO:0000259" key="3">
    <source>
        <dbReference type="Pfam" id="PF00535"/>
    </source>
</evidence>
<protein>
    <submittedName>
        <fullName evidence="4">Glycosyltransferase</fullName>
        <ecNumber evidence="4">2.4.-.-</ecNumber>
    </submittedName>
</protein>
<dbReference type="InterPro" id="IPR050256">
    <property type="entry name" value="Glycosyltransferase_2"/>
</dbReference>
<dbReference type="SUPFAM" id="SSF53448">
    <property type="entry name" value="Nucleotide-diphospho-sugar transferases"/>
    <property type="match status" value="1"/>
</dbReference>
<keyword evidence="4" id="KW-0808">Transferase</keyword>
<dbReference type="InterPro" id="IPR029044">
    <property type="entry name" value="Nucleotide-diphossugar_trans"/>
</dbReference>
<accession>A0ABW0FIH8</accession>
<feature type="compositionally biased region" description="Acidic residues" evidence="2">
    <location>
        <begin position="367"/>
        <end position="377"/>
    </location>
</feature>
<feature type="region of interest" description="Disordered" evidence="2">
    <location>
        <begin position="298"/>
        <end position="520"/>
    </location>
</feature>
<evidence type="ECO:0000313" key="4">
    <source>
        <dbReference type="EMBL" id="MFC5297899.1"/>
    </source>
</evidence>